<dbReference type="Proteomes" id="UP000184096">
    <property type="component" value="Chromosome I"/>
</dbReference>
<feature type="transmembrane region" description="Helical" evidence="2">
    <location>
        <begin position="29"/>
        <end position="50"/>
    </location>
</feature>
<dbReference type="AlphaFoldDB" id="A0A1M7TIP2"/>
<accession>A0A1M7TIP2</accession>
<dbReference type="GO" id="GO:0019605">
    <property type="term" value="P:butyrate metabolic process"/>
    <property type="evidence" value="ECO:0007669"/>
    <property type="project" value="InterPro"/>
</dbReference>
<gene>
    <name evidence="3" type="ORF">SAMN05444170_1761</name>
</gene>
<sequence>MSLSCIDGLREKMLGKSQHHKGEKFMRRVARLSAAYFASASVLAFAIVIANTRALADPDEGVLHTHYDGVTNDLLTAGLGKSGLGSATAPTFANPLIPTAEELRRAAIYNNYRALIDPTAGGGYGLLYGPNVKADGTVTASEGLIAGDEYIAFEKHAGGRTRVTMMVQVPDSFSPTAACIIAAPSSGSRGVYGAIATAGEWGLKHGCAVAYTDKGTGTGADDLQNNTVDLIQGQRADAVQAGDDSNFTAPISSKDRAAFNTATPNRFAFKHAHSQQNPEKDWGQNVLRSIKFAFSVLNDKLGRRGLHFDKHNTIVIASSVSNGGGASVRAAEQDDEHLIDGVAVGEPNVNPKFTPQFTIRQGSGQPFAAHSKPLIDYTTFINVFQGCASAAAANATAPLNLAPSAARCASLHAKGLLSSTTPGAQATEAQAIMNNFGLLPEQNVIQPGYWFAYVHQAISATYANAYGRSSVLDNLCALSFGSTDALGTPIALAATPEAQIFGTSNGIPPTSGVNLINNAAPGGPKEERVSTADQDLDGALCLRSLALGRDAATGAALSRAAANQARGIEQGVDEIIANGNLHRIPTLVVAGRNDAILPLNFAARAYFGLNNVVEGSLSPLHYYEVTNAQHLDSFNQFPGYNALLIPLHRYFIQAMDLMYDHLRNGRALPPSQVVHTTPRGAGAPPITLTNVPPIADAPAANVQITFAGGQVRIPD</sequence>
<dbReference type="GO" id="GO:0005615">
    <property type="term" value="C:extracellular space"/>
    <property type="evidence" value="ECO:0007669"/>
    <property type="project" value="InterPro"/>
</dbReference>
<proteinExistence type="predicted"/>
<dbReference type="SUPFAM" id="SSF53474">
    <property type="entry name" value="alpha/beta-Hydrolases"/>
    <property type="match status" value="1"/>
</dbReference>
<dbReference type="EMBL" id="LT670849">
    <property type="protein sequence ID" value="SHN70551.1"/>
    <property type="molecule type" value="Genomic_DNA"/>
</dbReference>
<evidence type="ECO:0000313" key="4">
    <source>
        <dbReference type="Proteomes" id="UP000184096"/>
    </source>
</evidence>
<reference evidence="4" key="1">
    <citation type="submission" date="2016-11" db="EMBL/GenBank/DDBJ databases">
        <authorList>
            <person name="Varghese N."/>
            <person name="Submissions S."/>
        </authorList>
    </citation>
    <scope>NUCLEOTIDE SEQUENCE [LARGE SCALE GENOMIC DNA]</scope>
    <source>
        <strain evidence="4">GAS401</strain>
    </source>
</reference>
<dbReference type="PIRSF" id="PIRSF011409">
    <property type="entry name" value="HObutyrate_olig_hydrol"/>
    <property type="match status" value="1"/>
</dbReference>
<keyword evidence="2" id="KW-0472">Membrane</keyword>
<protein>
    <submittedName>
        <fullName evidence="3">Hydroxybutyrate-dimer hydrolase</fullName>
    </submittedName>
</protein>
<keyword evidence="1 3" id="KW-0378">Hydrolase</keyword>
<dbReference type="InterPro" id="IPR029058">
    <property type="entry name" value="AB_hydrolase_fold"/>
</dbReference>
<evidence type="ECO:0000256" key="2">
    <source>
        <dbReference type="SAM" id="Phobius"/>
    </source>
</evidence>
<dbReference type="GO" id="GO:0047989">
    <property type="term" value="F:hydroxybutyrate-dimer hydrolase activity"/>
    <property type="evidence" value="ECO:0007669"/>
    <property type="project" value="InterPro"/>
</dbReference>
<dbReference type="InterPro" id="IPR016582">
    <property type="entry name" value="OHBut_olig_hydro_put"/>
</dbReference>
<keyword evidence="2" id="KW-0812">Transmembrane</keyword>
<organism evidence="3 4">
    <name type="scientific">Bradyrhizobium erythrophlei</name>
    <dbReference type="NCBI Taxonomy" id="1437360"/>
    <lineage>
        <taxon>Bacteria</taxon>
        <taxon>Pseudomonadati</taxon>
        <taxon>Pseudomonadota</taxon>
        <taxon>Alphaproteobacteria</taxon>
        <taxon>Hyphomicrobiales</taxon>
        <taxon>Nitrobacteraceae</taxon>
        <taxon>Bradyrhizobium</taxon>
    </lineage>
</organism>
<evidence type="ECO:0000256" key="1">
    <source>
        <dbReference type="ARBA" id="ARBA00022801"/>
    </source>
</evidence>
<keyword evidence="4" id="KW-1185">Reference proteome</keyword>
<evidence type="ECO:0000313" key="3">
    <source>
        <dbReference type="EMBL" id="SHN70551.1"/>
    </source>
</evidence>
<keyword evidence="2" id="KW-1133">Transmembrane helix</keyword>
<name>A0A1M7TIP2_9BRAD</name>
<dbReference type="Pfam" id="PF10605">
    <property type="entry name" value="3HBOH"/>
    <property type="match status" value="1"/>
</dbReference>